<gene>
    <name evidence="2" type="ORF">GXX24_09570</name>
</gene>
<dbReference type="AlphaFoldDB" id="A0A832PMR5"/>
<evidence type="ECO:0000313" key="3">
    <source>
        <dbReference type="Proteomes" id="UP000580830"/>
    </source>
</evidence>
<accession>A0A832PMR5</accession>
<feature type="signal peptide" evidence="1">
    <location>
        <begin position="1"/>
        <end position="39"/>
    </location>
</feature>
<dbReference type="Proteomes" id="UP000580830">
    <property type="component" value="Unassembled WGS sequence"/>
</dbReference>
<evidence type="ECO:0000313" key="2">
    <source>
        <dbReference type="EMBL" id="HHW34369.1"/>
    </source>
</evidence>
<dbReference type="Pfam" id="PF11684">
    <property type="entry name" value="DUF3280"/>
    <property type="match status" value="1"/>
</dbReference>
<reference evidence="2 3" key="1">
    <citation type="journal article" date="2020" name="Biotechnol. Biofuels">
        <title>New insights from the biogas microbiome by comprehensive genome-resolved metagenomics of nearly 1600 species originating from multiple anaerobic digesters.</title>
        <authorList>
            <person name="Campanaro S."/>
            <person name="Treu L."/>
            <person name="Rodriguez-R L.M."/>
            <person name="Kovalovszki A."/>
            <person name="Ziels R.M."/>
            <person name="Maus I."/>
            <person name="Zhu X."/>
            <person name="Kougias P.G."/>
            <person name="Basile A."/>
            <person name="Luo G."/>
            <person name="Schluter A."/>
            <person name="Konstantinidis K.T."/>
            <person name="Angelidaki I."/>
        </authorList>
    </citation>
    <scope>NUCLEOTIDE SEQUENCE [LARGE SCALE GENOMIC DNA]</scope>
    <source>
        <strain evidence="2">AS04akNAM_125</strain>
    </source>
</reference>
<evidence type="ECO:0000256" key="1">
    <source>
        <dbReference type="SAM" id="SignalP"/>
    </source>
</evidence>
<dbReference type="EMBL" id="DULP01000142">
    <property type="protein sequence ID" value="HHW34369.1"/>
    <property type="molecule type" value="Genomic_DNA"/>
</dbReference>
<protein>
    <submittedName>
        <fullName evidence="2">DUF2380 domain-containing protein</fullName>
    </submittedName>
</protein>
<proteinExistence type="predicted"/>
<name>A0A832PMR5_9RHOB</name>
<sequence>MLDRGGGRGQAGRMMSMLRTHVRICGAALAALAAAPAAAEVVALLPVKFLDTSGEAADQGAAHLARLEEFGATLAEEMAAGQGASIARIDAATVAAACSPETPECLVALARDQGAERALFVVVLKTSTLIMQGFATLVDTRAETVTAQRDLSFRGDSDDSWTRAARFLARDLR</sequence>
<feature type="chain" id="PRO_5032590895" evidence="1">
    <location>
        <begin position="40"/>
        <end position="173"/>
    </location>
</feature>
<keyword evidence="1" id="KW-0732">Signal</keyword>
<dbReference type="InterPro" id="IPR021698">
    <property type="entry name" value="DUF3280"/>
</dbReference>
<organism evidence="2 3">
    <name type="scientific">Paracoccus solventivorans</name>
    <dbReference type="NCBI Taxonomy" id="53463"/>
    <lineage>
        <taxon>Bacteria</taxon>
        <taxon>Pseudomonadati</taxon>
        <taxon>Pseudomonadota</taxon>
        <taxon>Alphaproteobacteria</taxon>
        <taxon>Rhodobacterales</taxon>
        <taxon>Paracoccaceae</taxon>
        <taxon>Paracoccus</taxon>
    </lineage>
</organism>
<comment type="caution">
    <text evidence="2">The sequence shown here is derived from an EMBL/GenBank/DDBJ whole genome shotgun (WGS) entry which is preliminary data.</text>
</comment>